<proteinExistence type="predicted"/>
<evidence type="ECO:0000313" key="2">
    <source>
        <dbReference type="EMBL" id="KAF4747474.1"/>
    </source>
</evidence>
<organism evidence="2 3">
    <name type="scientific">Perkinsus olseni</name>
    <name type="common">Perkinsus atlanticus</name>
    <dbReference type="NCBI Taxonomy" id="32597"/>
    <lineage>
        <taxon>Eukaryota</taxon>
        <taxon>Sar</taxon>
        <taxon>Alveolata</taxon>
        <taxon>Perkinsozoa</taxon>
        <taxon>Perkinsea</taxon>
        <taxon>Perkinsida</taxon>
        <taxon>Perkinsidae</taxon>
        <taxon>Perkinsus</taxon>
    </lineage>
</organism>
<dbReference type="InterPro" id="IPR046628">
    <property type="entry name" value="DUF6740"/>
</dbReference>
<sequence>MPVRAGLWLMAPRSRRLRSTRKHLDTFGSVVDSLLSGHIPSDPGKLIHSAAWLKKHHKSSSIIPYFAAKAGSAAAKYFGRHIGSRRLVAFDFQYPKGCQAWGGTKDFCIAIQVSAANDSYADGYLHVDFPNVQRTERGGPTVGLSWT</sequence>
<dbReference type="AlphaFoldDB" id="A0A7J6TQ35"/>
<protein>
    <submittedName>
        <fullName evidence="2">Uncharacterized protein</fullName>
    </submittedName>
</protein>
<comment type="caution">
    <text evidence="2">The sequence shown here is derived from an EMBL/GenBank/DDBJ whole genome shotgun (WGS) entry which is preliminary data.</text>
</comment>
<dbReference type="EMBL" id="JABANO010009084">
    <property type="protein sequence ID" value="KAF4747474.1"/>
    <property type="molecule type" value="Genomic_DNA"/>
</dbReference>
<dbReference type="Proteomes" id="UP000553632">
    <property type="component" value="Unassembled WGS sequence"/>
</dbReference>
<reference evidence="3 4" key="1">
    <citation type="submission" date="2020-04" db="EMBL/GenBank/DDBJ databases">
        <title>Perkinsus olseni comparative genomics.</title>
        <authorList>
            <person name="Bogema D.R."/>
        </authorList>
    </citation>
    <scope>NUCLEOTIDE SEQUENCE [LARGE SCALE GENOMIC DNA]</scope>
    <source>
        <strain evidence="1">ATCC PRA-205</strain>
        <strain evidence="2 3">ATCC PRA-207</strain>
    </source>
</reference>
<evidence type="ECO:0000313" key="4">
    <source>
        <dbReference type="Proteomes" id="UP000574390"/>
    </source>
</evidence>
<name>A0A7J6TQ35_PEROL</name>
<dbReference type="EMBL" id="JABANM010015113">
    <property type="protein sequence ID" value="KAF4731571.1"/>
    <property type="molecule type" value="Genomic_DNA"/>
</dbReference>
<dbReference type="Proteomes" id="UP000574390">
    <property type="component" value="Unassembled WGS sequence"/>
</dbReference>
<evidence type="ECO:0000313" key="1">
    <source>
        <dbReference type="EMBL" id="KAF4731571.1"/>
    </source>
</evidence>
<dbReference type="Pfam" id="PF20525">
    <property type="entry name" value="DUF6740"/>
    <property type="match status" value="1"/>
</dbReference>
<gene>
    <name evidence="1" type="ORF">FOZ62_032438</name>
    <name evidence="2" type="ORF">FOZ63_032885</name>
</gene>
<accession>A0A7J6TQ35</accession>
<keyword evidence="3" id="KW-1185">Reference proteome</keyword>
<evidence type="ECO:0000313" key="3">
    <source>
        <dbReference type="Proteomes" id="UP000553632"/>
    </source>
</evidence>